<accession>A0A1G2P412</accession>
<dbReference type="EMBL" id="MHSL01000032">
    <property type="protein sequence ID" value="OHA43085.1"/>
    <property type="molecule type" value="Genomic_DNA"/>
</dbReference>
<evidence type="ECO:0000313" key="2">
    <source>
        <dbReference type="EMBL" id="OHA43085.1"/>
    </source>
</evidence>
<dbReference type="AlphaFoldDB" id="A0A1G2P412"/>
<evidence type="ECO:0008006" key="4">
    <source>
        <dbReference type="Google" id="ProtNLM"/>
    </source>
</evidence>
<keyword evidence="1" id="KW-1277">Toxin-antitoxin system</keyword>
<dbReference type="Gene3D" id="3.30.2310.20">
    <property type="entry name" value="RelE-like"/>
    <property type="match status" value="1"/>
</dbReference>
<name>A0A1G2P412_9BACT</name>
<dbReference type="STRING" id="1802333.A3G03_02215"/>
<proteinExistence type="predicted"/>
<reference evidence="2 3" key="1">
    <citation type="journal article" date="2016" name="Nat. Commun.">
        <title>Thousands of microbial genomes shed light on interconnected biogeochemical processes in an aquifer system.</title>
        <authorList>
            <person name="Anantharaman K."/>
            <person name="Brown C.T."/>
            <person name="Hug L.A."/>
            <person name="Sharon I."/>
            <person name="Castelle C.J."/>
            <person name="Probst A.J."/>
            <person name="Thomas B.C."/>
            <person name="Singh A."/>
            <person name="Wilkins M.J."/>
            <person name="Karaoz U."/>
            <person name="Brodie E.L."/>
            <person name="Williams K.H."/>
            <person name="Hubbard S.S."/>
            <person name="Banfield J.F."/>
        </authorList>
    </citation>
    <scope>NUCLEOTIDE SEQUENCE [LARGE SCALE GENOMIC DNA]</scope>
</reference>
<comment type="caution">
    <text evidence="2">The sequence shown here is derived from an EMBL/GenBank/DDBJ whole genome shotgun (WGS) entry which is preliminary data.</text>
</comment>
<dbReference type="SUPFAM" id="SSF143011">
    <property type="entry name" value="RelE-like"/>
    <property type="match status" value="1"/>
</dbReference>
<dbReference type="Pfam" id="PF15738">
    <property type="entry name" value="YafQ_toxin"/>
    <property type="match status" value="1"/>
</dbReference>
<gene>
    <name evidence="2" type="ORF">A3G03_02215</name>
</gene>
<dbReference type="Proteomes" id="UP000176355">
    <property type="component" value="Unassembled WGS sequence"/>
</dbReference>
<protein>
    <recommendedName>
        <fullName evidence="4">Type II toxin-antitoxin system mRNA interferase toxin, RelE/StbE family</fullName>
    </recommendedName>
</protein>
<dbReference type="InterPro" id="IPR004386">
    <property type="entry name" value="Toxin_YafQ-like"/>
</dbReference>
<dbReference type="InterPro" id="IPR007712">
    <property type="entry name" value="RelE/ParE_toxin"/>
</dbReference>
<evidence type="ECO:0000256" key="1">
    <source>
        <dbReference type="ARBA" id="ARBA00022649"/>
    </source>
</evidence>
<evidence type="ECO:0000313" key="3">
    <source>
        <dbReference type="Proteomes" id="UP000176355"/>
    </source>
</evidence>
<organism evidence="2 3">
    <name type="scientific">Candidatus Taylorbacteria bacterium RIFCSPLOWO2_12_FULL_44_15c</name>
    <dbReference type="NCBI Taxonomy" id="1802333"/>
    <lineage>
        <taxon>Bacteria</taxon>
        <taxon>Candidatus Tayloriibacteriota</taxon>
    </lineage>
</organism>
<dbReference type="InterPro" id="IPR035093">
    <property type="entry name" value="RelE/ParE_toxin_dom_sf"/>
</dbReference>
<dbReference type="NCBIfam" id="TIGR02385">
    <property type="entry name" value="RelE_StbE"/>
    <property type="match status" value="1"/>
</dbReference>
<sequence>MILFHRSFKKKYRKLREGERQRCDFRLKIFENNSFHSILNNHSLSGEYKGSWSISIGGDLRAIYRYETKDAIIFVDIDTHHNLFGS</sequence>